<keyword evidence="3" id="KW-1185">Reference proteome</keyword>
<reference evidence="2" key="1">
    <citation type="submission" date="2023-06" db="EMBL/GenBank/DDBJ databases">
        <title>Conoideocrella luteorostrata (Hypocreales: Clavicipitaceae), a potential biocontrol fungus for elongate hemlock scale in United States Christmas tree production areas.</title>
        <authorList>
            <person name="Barrett H."/>
            <person name="Lovett B."/>
            <person name="Macias A.M."/>
            <person name="Stajich J.E."/>
            <person name="Kasson M.T."/>
        </authorList>
    </citation>
    <scope>NUCLEOTIDE SEQUENCE</scope>
    <source>
        <strain evidence="2">ARSEF 14590</strain>
    </source>
</reference>
<evidence type="ECO:0000259" key="1">
    <source>
        <dbReference type="Pfam" id="PF01266"/>
    </source>
</evidence>
<dbReference type="Gene3D" id="3.50.50.60">
    <property type="entry name" value="FAD/NAD(P)-binding domain"/>
    <property type="match status" value="1"/>
</dbReference>
<dbReference type="GO" id="GO:0005737">
    <property type="term" value="C:cytoplasm"/>
    <property type="evidence" value="ECO:0007669"/>
    <property type="project" value="TreeGrafter"/>
</dbReference>
<comment type="caution">
    <text evidence="2">The sequence shown here is derived from an EMBL/GenBank/DDBJ whole genome shotgun (WGS) entry which is preliminary data.</text>
</comment>
<dbReference type="Pfam" id="PF01266">
    <property type="entry name" value="DAO"/>
    <property type="match status" value="1"/>
</dbReference>
<dbReference type="EMBL" id="JASWJB010000040">
    <property type="protein sequence ID" value="KAK2606445.1"/>
    <property type="molecule type" value="Genomic_DNA"/>
</dbReference>
<dbReference type="PANTHER" id="PTHR13847:SF284">
    <property type="entry name" value="FAD DEPENDENT OXIDOREDUCTASE DOMAIN-CONTAINING PROTEIN"/>
    <property type="match status" value="1"/>
</dbReference>
<dbReference type="PANTHER" id="PTHR13847">
    <property type="entry name" value="SARCOSINE DEHYDROGENASE-RELATED"/>
    <property type="match status" value="1"/>
</dbReference>
<sequence>MGSGELIAGFPHPNPTTSYWQLPPHSIANHRTTASLPSQECDYIIIGSGISGAAIAHKLLSRNASLSILMLEARTAASGASGRNGGHCRGGYWLNYNRYVEAVGEDDALRVDKLEEGSIQDIANFVREHNVDCDFQDVETADAYVTEEIWANISTTMKAREEVKQRRPGDVSSTEIRLWEGQAARDHMGMPGIVGAVTYPGHTQNPYRLVCKMLELSLEKGLNLQTTTTALNITANAKGGWSVGTNRGTVHGTRVVVATNGYTNAVHKSLADTGFLMPGRSQVTAIEPGTKMPRNPEQLLRGSAGLNDIGSGDYYLYRARDRHIIYGGGKSASKTGERNITDDSVVHPDVAAHLQHTPGEVFGREAWGDDGLVVRDWSGITCYTPDGFPLVGETPGQKGLWLSVAFNGHGMALTFRCAEALVEMMTTGKAPEWLPRAFRAKRAWEKNEHSLIGGQNTPTA</sequence>
<feature type="domain" description="FAD dependent oxidoreductase" evidence="1">
    <location>
        <begin position="42"/>
        <end position="424"/>
    </location>
</feature>
<evidence type="ECO:0000313" key="3">
    <source>
        <dbReference type="Proteomes" id="UP001251528"/>
    </source>
</evidence>
<name>A0AAJ0CWN4_9HYPO</name>
<dbReference type="InterPro" id="IPR036188">
    <property type="entry name" value="FAD/NAD-bd_sf"/>
</dbReference>
<accession>A0AAJ0CWN4</accession>
<dbReference type="Proteomes" id="UP001251528">
    <property type="component" value="Unassembled WGS sequence"/>
</dbReference>
<dbReference type="AlphaFoldDB" id="A0AAJ0CWN4"/>
<dbReference type="SUPFAM" id="SSF51905">
    <property type="entry name" value="FAD/NAD(P)-binding domain"/>
    <property type="match status" value="1"/>
</dbReference>
<evidence type="ECO:0000313" key="2">
    <source>
        <dbReference type="EMBL" id="KAK2606445.1"/>
    </source>
</evidence>
<dbReference type="InterPro" id="IPR006076">
    <property type="entry name" value="FAD-dep_OxRdtase"/>
</dbReference>
<proteinExistence type="predicted"/>
<protein>
    <recommendedName>
        <fullName evidence="1">FAD dependent oxidoreductase domain-containing protein</fullName>
    </recommendedName>
</protein>
<gene>
    <name evidence="2" type="ORF">QQS21_003138</name>
</gene>
<dbReference type="Gene3D" id="3.30.9.10">
    <property type="entry name" value="D-Amino Acid Oxidase, subunit A, domain 2"/>
    <property type="match status" value="1"/>
</dbReference>
<organism evidence="2 3">
    <name type="scientific">Conoideocrella luteorostrata</name>
    <dbReference type="NCBI Taxonomy" id="1105319"/>
    <lineage>
        <taxon>Eukaryota</taxon>
        <taxon>Fungi</taxon>
        <taxon>Dikarya</taxon>
        <taxon>Ascomycota</taxon>
        <taxon>Pezizomycotina</taxon>
        <taxon>Sordariomycetes</taxon>
        <taxon>Hypocreomycetidae</taxon>
        <taxon>Hypocreales</taxon>
        <taxon>Clavicipitaceae</taxon>
        <taxon>Conoideocrella</taxon>
    </lineage>
</organism>